<dbReference type="RefSeq" id="WP_142117898.1">
    <property type="nucleotide sequence ID" value="NZ_BAAASV010000002.1"/>
</dbReference>
<keyword evidence="1" id="KW-0812">Transmembrane</keyword>
<feature type="transmembrane region" description="Helical" evidence="1">
    <location>
        <begin position="60"/>
        <end position="79"/>
    </location>
</feature>
<name>A0A542ZTB9_RARFA</name>
<keyword evidence="1" id="KW-1133">Transmembrane helix</keyword>
<feature type="transmembrane region" description="Helical" evidence="1">
    <location>
        <begin position="227"/>
        <end position="246"/>
    </location>
</feature>
<accession>A0A542ZTB9</accession>
<feature type="transmembrane region" description="Helical" evidence="1">
    <location>
        <begin position="117"/>
        <end position="136"/>
    </location>
</feature>
<feature type="transmembrane region" description="Helical" evidence="1">
    <location>
        <begin position="142"/>
        <end position="163"/>
    </location>
</feature>
<evidence type="ECO:0000313" key="3">
    <source>
        <dbReference type="Proteomes" id="UP000315389"/>
    </source>
</evidence>
<proteinExistence type="predicted"/>
<feature type="transmembrane region" description="Helical" evidence="1">
    <location>
        <begin position="85"/>
        <end position="105"/>
    </location>
</feature>
<protein>
    <submittedName>
        <fullName evidence="2">Uncharacterized protein</fullName>
    </submittedName>
</protein>
<dbReference type="Proteomes" id="UP000315389">
    <property type="component" value="Unassembled WGS sequence"/>
</dbReference>
<dbReference type="EMBL" id="VFOS01000001">
    <property type="protein sequence ID" value="TQL63603.1"/>
    <property type="molecule type" value="Genomic_DNA"/>
</dbReference>
<dbReference type="AlphaFoldDB" id="A0A542ZTB9"/>
<keyword evidence="3" id="KW-1185">Reference proteome</keyword>
<reference evidence="2 3" key="1">
    <citation type="submission" date="2019-06" db="EMBL/GenBank/DDBJ databases">
        <title>Sequencing the genomes of 1000 actinobacteria strains.</title>
        <authorList>
            <person name="Klenk H.-P."/>
        </authorList>
    </citation>
    <scope>NUCLEOTIDE SEQUENCE [LARGE SCALE GENOMIC DNA]</scope>
    <source>
        <strain evidence="2 3">DSM 4813</strain>
    </source>
</reference>
<sequence>MKFFPRILDLSTRAVLTAAWAALLTVGSGRGVTGTALVLAATVIVVGIGWPWLLQLPATIGSGLVISIAGIGALAVVYAASREPWIRSVPLVFAFAVVLAFINELTRPDDRSRLTESLLGTISGIVIVVGASGWLAADMSTVGHRVVLLAAVAIAAAAVVAALPVYGWTSFSTTTLGGVAAAVVVAQTAVDVRMLTAVAVGTVTGLMVAATQMIFVRIPSLRSARAAMATVVVPIAIAGPFIYAIARLTLNV</sequence>
<gene>
    <name evidence="2" type="ORF">FB461_0069</name>
</gene>
<dbReference type="OrthoDB" id="5147430at2"/>
<evidence type="ECO:0000313" key="2">
    <source>
        <dbReference type="EMBL" id="TQL63603.1"/>
    </source>
</evidence>
<organism evidence="2 3">
    <name type="scientific">Rarobacter faecitabidus</name>
    <dbReference type="NCBI Taxonomy" id="13243"/>
    <lineage>
        <taxon>Bacteria</taxon>
        <taxon>Bacillati</taxon>
        <taxon>Actinomycetota</taxon>
        <taxon>Actinomycetes</taxon>
        <taxon>Micrococcales</taxon>
        <taxon>Rarobacteraceae</taxon>
        <taxon>Rarobacter</taxon>
    </lineage>
</organism>
<evidence type="ECO:0000256" key="1">
    <source>
        <dbReference type="SAM" id="Phobius"/>
    </source>
</evidence>
<keyword evidence="1" id="KW-0472">Membrane</keyword>
<feature type="transmembrane region" description="Helical" evidence="1">
    <location>
        <begin position="195"/>
        <end position="215"/>
    </location>
</feature>
<feature type="transmembrane region" description="Helical" evidence="1">
    <location>
        <begin position="32"/>
        <end position="53"/>
    </location>
</feature>
<comment type="caution">
    <text evidence="2">The sequence shown here is derived from an EMBL/GenBank/DDBJ whole genome shotgun (WGS) entry which is preliminary data.</text>
</comment>